<name>G0VHH1_NAUCA</name>
<evidence type="ECO:0000256" key="5">
    <source>
        <dbReference type="ARBA" id="ARBA00023277"/>
    </source>
</evidence>
<dbReference type="EC" id="3.2.1.3" evidence="3"/>
<dbReference type="PRINTS" id="PR00736">
    <property type="entry name" value="GLHYDRLASE15"/>
</dbReference>
<evidence type="ECO:0000259" key="11">
    <source>
        <dbReference type="Pfam" id="PF00723"/>
    </source>
</evidence>
<evidence type="ECO:0000256" key="1">
    <source>
        <dbReference type="ARBA" id="ARBA00001863"/>
    </source>
</evidence>
<dbReference type="PANTHER" id="PTHR31616:SF9">
    <property type="entry name" value="GLUCOAMYLASE, INTRACELLULAR SPORULATION-SPECIFIC"/>
    <property type="match status" value="1"/>
</dbReference>
<dbReference type="GO" id="GO:0000324">
    <property type="term" value="C:fungal-type vacuole"/>
    <property type="evidence" value="ECO:0007669"/>
    <property type="project" value="EnsemblFungi"/>
</dbReference>
<dbReference type="KEGG" id="ncs:NCAS_0G03900"/>
<dbReference type="FunCoup" id="G0VHH1">
    <property type="interactions" value="115"/>
</dbReference>
<keyword evidence="5" id="KW-0119">Carbohydrate metabolism</keyword>
<dbReference type="SUPFAM" id="SSF48208">
    <property type="entry name" value="Six-hairpin glycosidases"/>
    <property type="match status" value="1"/>
</dbReference>
<feature type="domain" description="GH15-like" evidence="11">
    <location>
        <begin position="95"/>
        <end position="556"/>
    </location>
</feature>
<accession>G0VHH1</accession>
<keyword evidence="10" id="KW-0732">Signal</keyword>
<dbReference type="EMBL" id="HE576758">
    <property type="protein sequence ID" value="CCC71277.1"/>
    <property type="molecule type" value="Genomic_DNA"/>
</dbReference>
<dbReference type="InterPro" id="IPR008928">
    <property type="entry name" value="6-hairpin_glycosidase_sf"/>
</dbReference>
<evidence type="ECO:0000256" key="10">
    <source>
        <dbReference type="SAM" id="SignalP"/>
    </source>
</evidence>
<dbReference type="OMA" id="SHFWNQS"/>
<keyword evidence="13" id="KW-1185">Reference proteome</keyword>
<keyword evidence="7" id="KW-0624">Polysaccharide degradation</keyword>
<evidence type="ECO:0000256" key="8">
    <source>
        <dbReference type="ARBA" id="ARBA00033442"/>
    </source>
</evidence>
<evidence type="ECO:0000256" key="2">
    <source>
        <dbReference type="ARBA" id="ARBA00006188"/>
    </source>
</evidence>
<dbReference type="GeneID" id="96904942"/>
<dbReference type="Pfam" id="PF00723">
    <property type="entry name" value="Glyco_hydro_15"/>
    <property type="match status" value="1"/>
</dbReference>
<keyword evidence="6" id="KW-0326">Glycosidase</keyword>
<reference key="2">
    <citation type="submission" date="2011-08" db="EMBL/GenBank/DDBJ databases">
        <title>Genome sequence of Naumovozyma castellii.</title>
        <authorList>
            <person name="Gordon J.L."/>
            <person name="Armisen D."/>
            <person name="Proux-Wera E."/>
            <person name="OhEigeartaigh S.S."/>
            <person name="Byrne K.P."/>
            <person name="Wolfe K.H."/>
        </authorList>
    </citation>
    <scope>NUCLEOTIDE SEQUENCE</scope>
    <source>
        <strain>Type strain:CBS 4309</strain>
    </source>
</reference>
<protein>
    <recommendedName>
        <fullName evidence="3">glucan 1,4-alpha-glucosidase</fullName>
        <ecNumber evidence="3">3.2.1.3</ecNumber>
    </recommendedName>
    <alternativeName>
        <fullName evidence="9">1,4-alpha-D-glucan glucohydrolase</fullName>
    </alternativeName>
    <alternativeName>
        <fullName evidence="8">Glucan 1,4-alpha-glucosidase</fullName>
    </alternativeName>
</protein>
<dbReference type="RefSeq" id="XP_003677629.1">
    <property type="nucleotide sequence ID" value="XM_003677581.1"/>
</dbReference>
<dbReference type="GO" id="GO:0004339">
    <property type="term" value="F:glucan 1,4-alpha-glucosidase activity"/>
    <property type="evidence" value="ECO:0007669"/>
    <property type="project" value="UniProtKB-EC"/>
</dbReference>
<comment type="catalytic activity">
    <reaction evidence="1">
        <text>Hydrolysis of terminal (1-&gt;4)-linked alpha-D-glucose residues successively from non-reducing ends of the chains with release of beta-D-glucose.</text>
        <dbReference type="EC" id="3.2.1.3"/>
    </reaction>
</comment>
<dbReference type="InterPro" id="IPR000165">
    <property type="entry name" value="Glucoamylase"/>
</dbReference>
<dbReference type="STRING" id="1064592.G0VHH1"/>
<dbReference type="AlphaFoldDB" id="G0VHH1"/>
<dbReference type="eggNOG" id="ENOG502QPM2">
    <property type="taxonomic scope" value="Eukaryota"/>
</dbReference>
<dbReference type="HOGENOM" id="CLU_012173_2_0_1"/>
<keyword evidence="4" id="KW-0378">Hydrolase</keyword>
<comment type="similarity">
    <text evidence="2">Belongs to the glycosyl hydrolase 15 family.</text>
</comment>
<reference evidence="12 13" key="1">
    <citation type="journal article" date="2011" name="Proc. Natl. Acad. Sci. U.S.A.">
        <title>Evolutionary erosion of yeast sex chromosomes by mating-type switching accidents.</title>
        <authorList>
            <person name="Gordon J.L."/>
            <person name="Armisen D."/>
            <person name="Proux-Wera E."/>
            <person name="Oheigeartaigh S.S."/>
            <person name="Byrne K.P."/>
            <person name="Wolfe K.H."/>
        </authorList>
    </citation>
    <scope>NUCLEOTIDE SEQUENCE [LARGE SCALE GENOMIC DNA]</scope>
    <source>
        <strain evidence="13">ATCC 76901 / BCRC 22586 / CBS 4309 / NBRC 1992 / NRRL Y-12630</strain>
    </source>
</reference>
<evidence type="ECO:0000313" key="13">
    <source>
        <dbReference type="Proteomes" id="UP000001640"/>
    </source>
</evidence>
<evidence type="ECO:0000313" key="12">
    <source>
        <dbReference type="EMBL" id="CCC71277.1"/>
    </source>
</evidence>
<dbReference type="InterPro" id="IPR011613">
    <property type="entry name" value="GH15-like"/>
</dbReference>
<feature type="chain" id="PRO_5003410735" description="glucan 1,4-alpha-glucosidase" evidence="10">
    <location>
        <begin position="18"/>
        <end position="570"/>
    </location>
</feature>
<sequence>MPSTLTLLSVFLLGTLSTTYFNPFNYLSQDLQDLQPSLQNITIHDFHAGTGDHRKIKINLRPASPYSIPHENFTQWCHAQASIALDKILQNIANDNINDLSQRYNVSQGAVIASPSRSKPNYFYQWTRDAALVMNPLILNLFSSDEKVNGTIASTLLKYLNNSYALQQLDNPSGNGTKYQDLKGLGEPKWEVNSTPFMEHWGRPQNDGPALRALTSFHLLKQLRQHNMTFEDLLNQIEDGQLPFQNEQELFDKFIYYDLKFVMLYWKQDGFDLWEEVNGIHFFTALVQLKALDEALYFLSLHTETTVEQPSLVQSLQRTFDDLLQFMLTQGNFIDPNKNHIVETPNFHERSGLDIAVILASLYSHNTDNNSTLPFDVTDSGVLNTLYGLMRSMGMIYPINHQRANLKIGVALGRYPEDIYDGIGLSEGNPWFLATSSAAELLYKLIWNLQSNRKDLIIPLNDFNSQFWTIVFDGIAHEELQLHQSHPHDDIQLILPYDSPAFKQTLKLIFDLGESFLDKLREHVSKTGDMSEQFNKYTGFLQGATHLTWSYSSFWNCYHLRNKLIELMKY</sequence>
<evidence type="ECO:0000256" key="9">
    <source>
        <dbReference type="ARBA" id="ARBA00033473"/>
    </source>
</evidence>
<dbReference type="OrthoDB" id="6123450at2759"/>
<dbReference type="Proteomes" id="UP000001640">
    <property type="component" value="Chromosome 7"/>
</dbReference>
<evidence type="ECO:0000256" key="4">
    <source>
        <dbReference type="ARBA" id="ARBA00022801"/>
    </source>
</evidence>
<dbReference type="GO" id="GO:0005980">
    <property type="term" value="P:glycogen catabolic process"/>
    <property type="evidence" value="ECO:0007669"/>
    <property type="project" value="EnsemblFungi"/>
</dbReference>
<dbReference type="InParanoid" id="G0VHH1"/>
<dbReference type="Gene3D" id="1.50.10.10">
    <property type="match status" value="1"/>
</dbReference>
<proteinExistence type="inferred from homology"/>
<evidence type="ECO:0000256" key="3">
    <source>
        <dbReference type="ARBA" id="ARBA00012593"/>
    </source>
</evidence>
<evidence type="ECO:0000256" key="7">
    <source>
        <dbReference type="ARBA" id="ARBA00023326"/>
    </source>
</evidence>
<dbReference type="InterPro" id="IPR012341">
    <property type="entry name" value="6hp_glycosidase-like_sf"/>
</dbReference>
<organism evidence="12 13">
    <name type="scientific">Naumovozyma castellii</name>
    <name type="common">Yeast</name>
    <name type="synonym">Saccharomyces castellii</name>
    <dbReference type="NCBI Taxonomy" id="27288"/>
    <lineage>
        <taxon>Eukaryota</taxon>
        <taxon>Fungi</taxon>
        <taxon>Dikarya</taxon>
        <taxon>Ascomycota</taxon>
        <taxon>Saccharomycotina</taxon>
        <taxon>Saccharomycetes</taxon>
        <taxon>Saccharomycetales</taxon>
        <taxon>Saccharomycetaceae</taxon>
        <taxon>Naumovozyma</taxon>
    </lineage>
</organism>
<feature type="signal peptide" evidence="10">
    <location>
        <begin position="1"/>
        <end position="17"/>
    </location>
</feature>
<evidence type="ECO:0000256" key="6">
    <source>
        <dbReference type="ARBA" id="ARBA00023295"/>
    </source>
</evidence>
<gene>
    <name evidence="12" type="primary">NCAS0G03900</name>
    <name evidence="12" type="ordered locus">NCAS_0G03900</name>
</gene>
<dbReference type="PANTHER" id="PTHR31616">
    <property type="entry name" value="TREHALASE"/>
    <property type="match status" value="1"/>
</dbReference>